<gene>
    <name evidence="1" type="ORF">C8D90_101200</name>
</gene>
<dbReference type="AlphaFoldDB" id="A0A370R2W7"/>
<dbReference type="Proteomes" id="UP000254848">
    <property type="component" value="Unassembled WGS sequence"/>
</dbReference>
<accession>A0A370R2W7</accession>
<proteinExistence type="predicted"/>
<evidence type="ECO:0000313" key="2">
    <source>
        <dbReference type="Proteomes" id="UP000254848"/>
    </source>
</evidence>
<name>A0A370R2W7_9GAMM</name>
<reference evidence="1 2" key="1">
    <citation type="submission" date="2018-07" db="EMBL/GenBank/DDBJ databases">
        <title>Genomic Encyclopedia of Type Strains, Phase IV (KMG-IV): sequencing the most valuable type-strain genomes for metagenomic binning, comparative biology and taxonomic classification.</title>
        <authorList>
            <person name="Goeker M."/>
        </authorList>
    </citation>
    <scope>NUCLEOTIDE SEQUENCE [LARGE SCALE GENOMIC DNA]</scope>
    <source>
        <strain evidence="1 2">DSM 103736</strain>
    </source>
</reference>
<organism evidence="1 2">
    <name type="scientific">Enterobacillus tribolii</name>
    <dbReference type="NCBI Taxonomy" id="1487935"/>
    <lineage>
        <taxon>Bacteria</taxon>
        <taxon>Pseudomonadati</taxon>
        <taxon>Pseudomonadota</taxon>
        <taxon>Gammaproteobacteria</taxon>
        <taxon>Enterobacterales</taxon>
        <taxon>Hafniaceae</taxon>
        <taxon>Enterobacillus</taxon>
    </lineage>
</organism>
<dbReference type="EMBL" id="QRAP01000001">
    <property type="protein sequence ID" value="RDK96764.1"/>
    <property type="molecule type" value="Genomic_DNA"/>
</dbReference>
<dbReference type="RefSeq" id="WP_115456554.1">
    <property type="nucleotide sequence ID" value="NZ_QRAP01000001.1"/>
</dbReference>
<dbReference type="OrthoDB" id="6829668at2"/>
<protein>
    <submittedName>
        <fullName evidence="1">Uncharacterized protein</fullName>
    </submittedName>
</protein>
<dbReference type="InterPro" id="IPR011041">
    <property type="entry name" value="Quinoprot_gluc/sorb_DH_b-prop"/>
</dbReference>
<dbReference type="SUPFAM" id="SSF50952">
    <property type="entry name" value="Soluble quinoprotein glucose dehydrogenase"/>
    <property type="match status" value="1"/>
</dbReference>
<comment type="caution">
    <text evidence="1">The sequence shown here is derived from an EMBL/GenBank/DDBJ whole genome shotgun (WGS) entry which is preliminary data.</text>
</comment>
<evidence type="ECO:0000313" key="1">
    <source>
        <dbReference type="EMBL" id="RDK96764.1"/>
    </source>
</evidence>
<dbReference type="PROSITE" id="PS51257">
    <property type="entry name" value="PROKAR_LIPOPROTEIN"/>
    <property type="match status" value="1"/>
</dbReference>
<keyword evidence="2" id="KW-1185">Reference proteome</keyword>
<sequence>MFGKLPKKDYINGVCSGYTFTGCIIKDKDSLYFLARKDISSDDAVSLNDREITTRLIGVLNSESTHLKLGFVELDDFDMPVLGIDRKQNNQLLMLSNDIDGTVLPLGGGKPRWPYETLNEGGLPVCEKLRCIAGDTWAACSRRLLYKRAAVGKWENVRNGFYPPIGPMGEAKDKNCGFQDIDGFSAKDIYAAGGKGDVWKYDGEQWSNCNFPANDFLYTVCCAQDGNVYIGARNALWKGKNHHWEQICTFEQPEKMNTLRWFDNKLWLAYDYRLLFWDGKHLHHDIFYQGKRISLGGNIDSSDDMLLVAGAYEAWTYDGEHWHNIIPRFN</sequence>